<dbReference type="Proteomes" id="UP000525652">
    <property type="component" value="Unassembled WGS sequence"/>
</dbReference>
<dbReference type="EMBL" id="JACHVA010000126">
    <property type="protein sequence ID" value="MBC2603402.1"/>
    <property type="molecule type" value="Genomic_DNA"/>
</dbReference>
<dbReference type="Pfam" id="PF13302">
    <property type="entry name" value="Acetyltransf_3"/>
    <property type="match status" value="1"/>
</dbReference>
<keyword evidence="2" id="KW-0808">Transferase</keyword>
<dbReference type="InterPro" id="IPR051531">
    <property type="entry name" value="N-acetyltransferase"/>
</dbReference>
<organism evidence="2 3">
    <name type="scientific">Puniceicoccus vermicola</name>
    <dbReference type="NCBI Taxonomy" id="388746"/>
    <lineage>
        <taxon>Bacteria</taxon>
        <taxon>Pseudomonadati</taxon>
        <taxon>Verrucomicrobiota</taxon>
        <taxon>Opitutia</taxon>
        <taxon>Puniceicoccales</taxon>
        <taxon>Puniceicoccaceae</taxon>
        <taxon>Puniceicoccus</taxon>
    </lineage>
</organism>
<accession>A0A7X1B0P5</accession>
<gene>
    <name evidence="2" type="ORF">H5P30_16585</name>
</gene>
<reference evidence="2 3" key="1">
    <citation type="submission" date="2020-07" db="EMBL/GenBank/DDBJ databases">
        <authorList>
            <person name="Feng X."/>
        </authorList>
    </citation>
    <scope>NUCLEOTIDE SEQUENCE [LARGE SCALE GENOMIC DNA]</scope>
    <source>
        <strain evidence="2 3">JCM14086</strain>
    </source>
</reference>
<dbReference type="PANTHER" id="PTHR43792:SF1">
    <property type="entry name" value="N-ACETYLTRANSFERASE DOMAIN-CONTAINING PROTEIN"/>
    <property type="match status" value="1"/>
</dbReference>
<dbReference type="PANTHER" id="PTHR43792">
    <property type="entry name" value="GNAT FAMILY, PUTATIVE (AFU_ORTHOLOGUE AFUA_3G00765)-RELATED-RELATED"/>
    <property type="match status" value="1"/>
</dbReference>
<feature type="domain" description="N-acetyltransferase" evidence="1">
    <location>
        <begin position="9"/>
        <end position="157"/>
    </location>
</feature>
<evidence type="ECO:0000313" key="3">
    <source>
        <dbReference type="Proteomes" id="UP000525652"/>
    </source>
</evidence>
<evidence type="ECO:0000313" key="2">
    <source>
        <dbReference type="EMBL" id="MBC2603402.1"/>
    </source>
</evidence>
<dbReference type="GO" id="GO:0016747">
    <property type="term" value="F:acyltransferase activity, transferring groups other than amino-acyl groups"/>
    <property type="evidence" value="ECO:0007669"/>
    <property type="project" value="InterPro"/>
</dbReference>
<comment type="caution">
    <text evidence="2">The sequence shown here is derived from an EMBL/GenBank/DDBJ whole genome shotgun (WGS) entry which is preliminary data.</text>
</comment>
<name>A0A7X1B0P5_9BACT</name>
<dbReference type="Gene3D" id="3.40.630.30">
    <property type="match status" value="1"/>
</dbReference>
<evidence type="ECO:0000259" key="1">
    <source>
        <dbReference type="PROSITE" id="PS51186"/>
    </source>
</evidence>
<dbReference type="RefSeq" id="WP_185694030.1">
    <property type="nucleotide sequence ID" value="NZ_JACHVA010000126.1"/>
</dbReference>
<dbReference type="InterPro" id="IPR000182">
    <property type="entry name" value="GNAT_dom"/>
</dbReference>
<protein>
    <submittedName>
        <fullName evidence="2">GNAT family N-acetyltransferase</fullName>
    </submittedName>
</protein>
<dbReference type="PROSITE" id="PS51186">
    <property type="entry name" value="GNAT"/>
    <property type="match status" value="1"/>
</dbReference>
<dbReference type="AlphaFoldDB" id="A0A7X1B0P5"/>
<dbReference type="SUPFAM" id="SSF55729">
    <property type="entry name" value="Acyl-CoA N-acyltransferases (Nat)"/>
    <property type="match status" value="1"/>
</dbReference>
<sequence length="177" mass="20213">MNTIETKRLLLRNFVPEDASALFDYLHEPRVSCFLSLKLEDSAAAQREASKRSQNEDNIAVCLKSTNELIGDLFATRGEEQDTFSVGWNFNARFEGAGLATEAAHKLFDFLFSTKNARRLYAYAEEDNIASQRVCEKLGMRHEGTFKEYVSFEKDSDGSPIFVDTRQYAILSKEWRS</sequence>
<proteinExistence type="predicted"/>
<keyword evidence="3" id="KW-1185">Reference proteome</keyword>
<dbReference type="InterPro" id="IPR016181">
    <property type="entry name" value="Acyl_CoA_acyltransferase"/>
</dbReference>